<dbReference type="Gene3D" id="3.60.15.10">
    <property type="entry name" value="Ribonuclease Z/Hydroxyacylglutathione hydrolase-like"/>
    <property type="match status" value="1"/>
</dbReference>
<dbReference type="SUPFAM" id="SSF56281">
    <property type="entry name" value="Metallo-hydrolase/oxidoreductase"/>
    <property type="match status" value="1"/>
</dbReference>
<dbReference type="CDD" id="cd07720">
    <property type="entry name" value="OPHC2-like_MBL-fold"/>
    <property type="match status" value="1"/>
</dbReference>
<name>A0ABR7AN76_9SPHN</name>
<evidence type="ECO:0000256" key="4">
    <source>
        <dbReference type="ARBA" id="ARBA00022833"/>
    </source>
</evidence>
<evidence type="ECO:0000256" key="1">
    <source>
        <dbReference type="ARBA" id="ARBA00007749"/>
    </source>
</evidence>
<accession>A0ABR7AN76</accession>
<dbReference type="Proteomes" id="UP000597613">
    <property type="component" value="Unassembled WGS sequence"/>
</dbReference>
<protein>
    <submittedName>
        <fullName evidence="6">MBL fold metallo-hydrolase</fullName>
    </submittedName>
</protein>
<dbReference type="PANTHER" id="PTHR42978:SF6">
    <property type="entry name" value="QUORUM-QUENCHING LACTONASE YTNP-RELATED"/>
    <property type="match status" value="1"/>
</dbReference>
<evidence type="ECO:0000313" key="6">
    <source>
        <dbReference type="EMBL" id="MBC3941903.1"/>
    </source>
</evidence>
<gene>
    <name evidence="6" type="ORF">H8S47_09440</name>
</gene>
<dbReference type="InterPro" id="IPR036866">
    <property type="entry name" value="RibonucZ/Hydroxyglut_hydro"/>
</dbReference>
<dbReference type="SMART" id="SM00849">
    <property type="entry name" value="Lactamase_B"/>
    <property type="match status" value="1"/>
</dbReference>
<dbReference type="EMBL" id="JACONT010000017">
    <property type="protein sequence ID" value="MBC3941903.1"/>
    <property type="molecule type" value="Genomic_DNA"/>
</dbReference>
<keyword evidence="3" id="KW-0378">Hydrolase</keyword>
<sequence length="308" mass="32696">MVATPVTPAFASAAAVGGQAPGYYRMHIGRFEVTALLDGTHPFPAEKLAVGAKPGQVNELLGRQDLSSPFEGMINAFLVNMGDKLVLIDTGAGNLYGKDGGGLVAAIKAAGYTPDEVDDIFITHLHEDHAGGLMIDGKPVFANAVVHVSKLDSDFWLDNANQAKVGALLKPFFPAIQKVVAPYVVAGRFKPYADDTPLLPGLTAIAAPGHTPGHHYYLLEDGGQAMLFWGDTVHMLPVQVPDPKIAIEYDWNVPLAIKARETALALASSKGWWVAGAHISFPGIGHVRTAGGGAGEYRWIPANYTLNR</sequence>
<proteinExistence type="inferred from homology"/>
<comment type="similarity">
    <text evidence="1">Belongs to the metallo-beta-lactamase superfamily.</text>
</comment>
<keyword evidence="7" id="KW-1185">Reference proteome</keyword>
<organism evidence="6 7">
    <name type="scientific">Sphingomonas albertensis</name>
    <dbReference type="NCBI Taxonomy" id="2762591"/>
    <lineage>
        <taxon>Bacteria</taxon>
        <taxon>Pseudomonadati</taxon>
        <taxon>Pseudomonadota</taxon>
        <taxon>Alphaproteobacteria</taxon>
        <taxon>Sphingomonadales</taxon>
        <taxon>Sphingomonadaceae</taxon>
        <taxon>Sphingomonas</taxon>
    </lineage>
</organism>
<comment type="caution">
    <text evidence="6">The sequence shown here is derived from an EMBL/GenBank/DDBJ whole genome shotgun (WGS) entry which is preliminary data.</text>
</comment>
<dbReference type="Pfam" id="PF00753">
    <property type="entry name" value="Lactamase_B"/>
    <property type="match status" value="1"/>
</dbReference>
<reference evidence="6 7" key="1">
    <citation type="submission" date="2020-08" db="EMBL/GenBank/DDBJ databases">
        <title>Putative novel bacterial strains isolated from necrotic wheat leaf tissues caused by Xanthomonas translucens.</title>
        <authorList>
            <person name="Tambong J.T."/>
        </authorList>
    </citation>
    <scope>NUCLEOTIDE SEQUENCE [LARGE SCALE GENOMIC DNA]</scope>
    <source>
        <strain evidence="7">DOAB 1063</strain>
    </source>
</reference>
<evidence type="ECO:0000313" key="7">
    <source>
        <dbReference type="Proteomes" id="UP000597613"/>
    </source>
</evidence>
<keyword evidence="4" id="KW-0862">Zinc</keyword>
<evidence type="ECO:0000256" key="2">
    <source>
        <dbReference type="ARBA" id="ARBA00022723"/>
    </source>
</evidence>
<dbReference type="InterPro" id="IPR051013">
    <property type="entry name" value="MBL_superfamily_lactonases"/>
</dbReference>
<dbReference type="InterPro" id="IPR001279">
    <property type="entry name" value="Metallo-B-lactamas"/>
</dbReference>
<dbReference type="PANTHER" id="PTHR42978">
    <property type="entry name" value="QUORUM-QUENCHING LACTONASE YTNP-RELATED-RELATED"/>
    <property type="match status" value="1"/>
</dbReference>
<evidence type="ECO:0000256" key="3">
    <source>
        <dbReference type="ARBA" id="ARBA00022801"/>
    </source>
</evidence>
<keyword evidence="2" id="KW-0479">Metal-binding</keyword>
<evidence type="ECO:0000259" key="5">
    <source>
        <dbReference type="SMART" id="SM00849"/>
    </source>
</evidence>
<feature type="domain" description="Metallo-beta-lactamase" evidence="5">
    <location>
        <begin position="73"/>
        <end position="278"/>
    </location>
</feature>